<name>A0ABW2KXB5_9PROT</name>
<dbReference type="EMBL" id="JBHTCM010000010">
    <property type="protein sequence ID" value="MFC7334000.1"/>
    <property type="molecule type" value="Genomic_DNA"/>
</dbReference>
<protein>
    <submittedName>
        <fullName evidence="2">Uncharacterized protein</fullName>
    </submittedName>
</protein>
<reference evidence="3" key="1">
    <citation type="journal article" date="2019" name="Int. J. Syst. Evol. Microbiol.">
        <title>The Global Catalogue of Microorganisms (GCM) 10K type strain sequencing project: providing services to taxonomists for standard genome sequencing and annotation.</title>
        <authorList>
            <consortium name="The Broad Institute Genomics Platform"/>
            <consortium name="The Broad Institute Genome Sequencing Center for Infectious Disease"/>
            <person name="Wu L."/>
            <person name="Ma J."/>
        </authorList>
    </citation>
    <scope>NUCLEOTIDE SEQUENCE [LARGE SCALE GENOMIC DNA]</scope>
    <source>
        <strain evidence="3">CGMCC 1.16275</strain>
    </source>
</reference>
<evidence type="ECO:0000256" key="1">
    <source>
        <dbReference type="SAM" id="MobiDB-lite"/>
    </source>
</evidence>
<accession>A0ABW2KXB5</accession>
<proteinExistence type="predicted"/>
<dbReference type="RefSeq" id="WP_377359454.1">
    <property type="nucleotide sequence ID" value="NZ_JBHTCM010000010.1"/>
</dbReference>
<feature type="compositionally biased region" description="Basic and acidic residues" evidence="1">
    <location>
        <begin position="1"/>
        <end position="16"/>
    </location>
</feature>
<organism evidence="2 3">
    <name type="scientific">Rhodocista pekingensis</name>
    <dbReference type="NCBI Taxonomy" id="201185"/>
    <lineage>
        <taxon>Bacteria</taxon>
        <taxon>Pseudomonadati</taxon>
        <taxon>Pseudomonadota</taxon>
        <taxon>Alphaproteobacteria</taxon>
        <taxon>Rhodospirillales</taxon>
        <taxon>Azospirillaceae</taxon>
        <taxon>Rhodocista</taxon>
    </lineage>
</organism>
<feature type="region of interest" description="Disordered" evidence="1">
    <location>
        <begin position="1"/>
        <end position="93"/>
    </location>
</feature>
<evidence type="ECO:0000313" key="3">
    <source>
        <dbReference type="Proteomes" id="UP001596456"/>
    </source>
</evidence>
<dbReference type="Proteomes" id="UP001596456">
    <property type="component" value="Unassembled WGS sequence"/>
</dbReference>
<feature type="compositionally biased region" description="Gly residues" evidence="1">
    <location>
        <begin position="45"/>
        <end position="57"/>
    </location>
</feature>
<sequence>MAESPGDEKPPGDAKRPGNTKTLGDTPDPGGLEKQVRDGRIDGNRAGGLDYGVGGAASGRTTEPGAGLGTTADSVPGSTVPAGKAGTEKARRD</sequence>
<feature type="compositionally biased region" description="Basic and acidic residues" evidence="1">
    <location>
        <begin position="34"/>
        <end position="43"/>
    </location>
</feature>
<comment type="caution">
    <text evidence="2">The sequence shown here is derived from an EMBL/GenBank/DDBJ whole genome shotgun (WGS) entry which is preliminary data.</text>
</comment>
<gene>
    <name evidence="2" type="ORF">ACFQPS_12580</name>
</gene>
<evidence type="ECO:0000313" key="2">
    <source>
        <dbReference type="EMBL" id="MFC7334000.1"/>
    </source>
</evidence>
<keyword evidence="3" id="KW-1185">Reference proteome</keyword>